<dbReference type="Proteomes" id="UP000257109">
    <property type="component" value="Unassembled WGS sequence"/>
</dbReference>
<proteinExistence type="predicted"/>
<feature type="non-terminal residue" evidence="1">
    <location>
        <position position="1"/>
    </location>
</feature>
<gene>
    <name evidence="1" type="ORF">CR513_37759</name>
</gene>
<accession>A0A371FT76</accession>
<sequence length="152" mass="17684">MQRWPVLREGVGKCIEPRQPRNLLQEGTMKLEYENRNSLLLKFSIEPLAFNNHLCQPWRKSLVALWKLGVGWVDGHHTRLLLDETDKKKTINEGSLMIFDHYLTVYGFIGQGRQNLSMSLFSQLRDGVLRGECFSYYNLDNRETCQSGLEHA</sequence>
<organism evidence="1 2">
    <name type="scientific">Mucuna pruriens</name>
    <name type="common">Velvet bean</name>
    <name type="synonym">Dolichos pruriens</name>
    <dbReference type="NCBI Taxonomy" id="157652"/>
    <lineage>
        <taxon>Eukaryota</taxon>
        <taxon>Viridiplantae</taxon>
        <taxon>Streptophyta</taxon>
        <taxon>Embryophyta</taxon>
        <taxon>Tracheophyta</taxon>
        <taxon>Spermatophyta</taxon>
        <taxon>Magnoliopsida</taxon>
        <taxon>eudicotyledons</taxon>
        <taxon>Gunneridae</taxon>
        <taxon>Pentapetalae</taxon>
        <taxon>rosids</taxon>
        <taxon>fabids</taxon>
        <taxon>Fabales</taxon>
        <taxon>Fabaceae</taxon>
        <taxon>Papilionoideae</taxon>
        <taxon>50 kb inversion clade</taxon>
        <taxon>NPAAA clade</taxon>
        <taxon>indigoferoid/millettioid clade</taxon>
        <taxon>Phaseoleae</taxon>
        <taxon>Mucuna</taxon>
    </lineage>
</organism>
<dbReference type="EMBL" id="QJKJ01007900">
    <property type="protein sequence ID" value="RDX81547.1"/>
    <property type="molecule type" value="Genomic_DNA"/>
</dbReference>
<name>A0A371FT76_MUCPR</name>
<evidence type="ECO:0000313" key="1">
    <source>
        <dbReference type="EMBL" id="RDX81547.1"/>
    </source>
</evidence>
<keyword evidence="2" id="KW-1185">Reference proteome</keyword>
<comment type="caution">
    <text evidence="1">The sequence shown here is derived from an EMBL/GenBank/DDBJ whole genome shotgun (WGS) entry which is preliminary data.</text>
</comment>
<protein>
    <submittedName>
        <fullName evidence="1">Uncharacterized protein</fullName>
    </submittedName>
</protein>
<reference evidence="1" key="1">
    <citation type="submission" date="2018-05" db="EMBL/GenBank/DDBJ databases">
        <title>Draft genome of Mucuna pruriens seed.</title>
        <authorList>
            <person name="Nnadi N.E."/>
            <person name="Vos R."/>
            <person name="Hasami M.H."/>
            <person name="Devisetty U.K."/>
            <person name="Aguiy J.C."/>
        </authorList>
    </citation>
    <scope>NUCLEOTIDE SEQUENCE [LARGE SCALE GENOMIC DNA]</scope>
    <source>
        <strain evidence="1">JCA_2017</strain>
    </source>
</reference>
<evidence type="ECO:0000313" key="2">
    <source>
        <dbReference type="Proteomes" id="UP000257109"/>
    </source>
</evidence>
<dbReference type="AlphaFoldDB" id="A0A371FT76"/>